<organism evidence="2 3">
    <name type="scientific">Treponema vincentii</name>
    <dbReference type="NCBI Taxonomy" id="69710"/>
    <lineage>
        <taxon>Bacteria</taxon>
        <taxon>Pseudomonadati</taxon>
        <taxon>Spirochaetota</taxon>
        <taxon>Spirochaetia</taxon>
        <taxon>Spirochaetales</taxon>
        <taxon>Treponemataceae</taxon>
        <taxon>Treponema</taxon>
    </lineage>
</organism>
<protein>
    <submittedName>
        <fullName evidence="2">Uncharacterized protein</fullName>
    </submittedName>
</protein>
<dbReference type="AlphaFoldDB" id="A0A6P1XYT6"/>
<keyword evidence="1" id="KW-0732">Signal</keyword>
<feature type="signal peptide" evidence="1">
    <location>
        <begin position="1"/>
        <end position="20"/>
    </location>
</feature>
<dbReference type="Proteomes" id="UP000464374">
    <property type="component" value="Chromosome"/>
</dbReference>
<evidence type="ECO:0000256" key="1">
    <source>
        <dbReference type="SAM" id="SignalP"/>
    </source>
</evidence>
<evidence type="ECO:0000313" key="3">
    <source>
        <dbReference type="Proteomes" id="UP000464374"/>
    </source>
</evidence>
<sequence length="72" mass="7579">MFSNKWVAFGVGVAAGLAAAALIRTPAFRKACVAVTEKGMQLKQDAVAFMESVKEDAQDIAAEAAYNQSQNA</sequence>
<name>A0A6P1XYT6_9SPIR</name>
<dbReference type="KEGG" id="trz:GWP43_00665"/>
<dbReference type="RefSeq" id="WP_162662024.1">
    <property type="nucleotide sequence ID" value="NZ_CP048020.1"/>
</dbReference>
<feature type="chain" id="PRO_5026929092" evidence="1">
    <location>
        <begin position="21"/>
        <end position="72"/>
    </location>
</feature>
<accession>A0A6P1XYT6</accession>
<proteinExistence type="predicted"/>
<evidence type="ECO:0000313" key="2">
    <source>
        <dbReference type="EMBL" id="QHX42210.1"/>
    </source>
</evidence>
<gene>
    <name evidence="2" type="ORF">GWP43_00665</name>
</gene>
<reference evidence="2 3" key="1">
    <citation type="submission" date="2020-01" db="EMBL/GenBank/DDBJ databases">
        <title>Complete genome sequence of a human oral phylogroup 1 Treponema sp. strain ATCC 700766, originally isolated from periodontitis dental plaque.</title>
        <authorList>
            <person name="Chan Y."/>
            <person name="Huo Y.-B."/>
            <person name="Yu X.-L."/>
            <person name="Zeng H."/>
            <person name="Leung W.-K."/>
            <person name="Watt R.M."/>
        </authorList>
    </citation>
    <scope>NUCLEOTIDE SEQUENCE [LARGE SCALE GENOMIC DNA]</scope>
    <source>
        <strain evidence="2 3">OMZ 804</strain>
    </source>
</reference>
<dbReference type="EMBL" id="CP048020">
    <property type="protein sequence ID" value="QHX42210.1"/>
    <property type="molecule type" value="Genomic_DNA"/>
</dbReference>